<feature type="domain" description="Copper amine oxidase-like N-terminal" evidence="2">
    <location>
        <begin position="34"/>
        <end position="138"/>
    </location>
</feature>
<sequence>MKKFARFTFALAILSTVIVPNTINAAKAVYGTVVVNGEVLESNTEPIILNGNTMVPFREIFEALEMSVKWDNTTKTVIASKEGITIKMTADDLGARVNNAQYKLTQTPFITPEGLLYVNLRFIGEAVGAEVSWDNSNKLATVTSE</sequence>
<dbReference type="Pfam" id="PF07833">
    <property type="entry name" value="Cu_amine_oxidN1"/>
    <property type="match status" value="1"/>
</dbReference>
<accession>A0ABQ6NPH4</accession>
<feature type="signal peptide" evidence="1">
    <location>
        <begin position="1"/>
        <end position="25"/>
    </location>
</feature>
<keyword evidence="1" id="KW-0732">Signal</keyword>
<evidence type="ECO:0000256" key="1">
    <source>
        <dbReference type="SAM" id="SignalP"/>
    </source>
</evidence>
<keyword evidence="4" id="KW-1185">Reference proteome</keyword>
<dbReference type="EMBL" id="BTCL01000016">
    <property type="protein sequence ID" value="GMK47007.1"/>
    <property type="molecule type" value="Genomic_DNA"/>
</dbReference>
<evidence type="ECO:0000259" key="2">
    <source>
        <dbReference type="Pfam" id="PF07833"/>
    </source>
</evidence>
<dbReference type="InterPro" id="IPR036582">
    <property type="entry name" value="Mao_N_sf"/>
</dbReference>
<dbReference type="InterPro" id="IPR012854">
    <property type="entry name" value="Cu_amine_oxidase-like_N"/>
</dbReference>
<dbReference type="Gene3D" id="3.30.457.10">
    <property type="entry name" value="Copper amine oxidase-like, N-terminal domain"/>
    <property type="match status" value="1"/>
</dbReference>
<organism evidence="3 4">
    <name type="scientific">Paenibacillus glycanilyticus</name>
    <dbReference type="NCBI Taxonomy" id="126569"/>
    <lineage>
        <taxon>Bacteria</taxon>
        <taxon>Bacillati</taxon>
        <taxon>Bacillota</taxon>
        <taxon>Bacilli</taxon>
        <taxon>Bacillales</taxon>
        <taxon>Paenibacillaceae</taxon>
        <taxon>Paenibacillus</taxon>
    </lineage>
</organism>
<evidence type="ECO:0000313" key="4">
    <source>
        <dbReference type="Proteomes" id="UP001285921"/>
    </source>
</evidence>
<feature type="chain" id="PRO_5046102687" description="Copper amine oxidase-like N-terminal domain-containing protein" evidence="1">
    <location>
        <begin position="26"/>
        <end position="145"/>
    </location>
</feature>
<evidence type="ECO:0000313" key="3">
    <source>
        <dbReference type="EMBL" id="GMK47007.1"/>
    </source>
</evidence>
<protein>
    <recommendedName>
        <fullName evidence="2">Copper amine oxidase-like N-terminal domain-containing protein</fullName>
    </recommendedName>
</protein>
<name>A0ABQ6NPH4_9BACL</name>
<comment type="caution">
    <text evidence="3">The sequence shown here is derived from an EMBL/GenBank/DDBJ whole genome shotgun (WGS) entry which is preliminary data.</text>
</comment>
<proteinExistence type="predicted"/>
<gene>
    <name evidence="3" type="ORF">PghCCS26_41360</name>
</gene>
<dbReference type="RefSeq" id="WP_317981105.1">
    <property type="nucleotide sequence ID" value="NZ_BTCL01000016.1"/>
</dbReference>
<dbReference type="Proteomes" id="UP001285921">
    <property type="component" value="Unassembled WGS sequence"/>
</dbReference>
<reference evidence="3 4" key="1">
    <citation type="submission" date="2023-05" db="EMBL/GenBank/DDBJ databases">
        <title>Draft genome of Paenibacillus sp. CCS26.</title>
        <authorList>
            <person name="Akita H."/>
            <person name="Shinto Y."/>
            <person name="Kimura Z."/>
        </authorList>
    </citation>
    <scope>NUCLEOTIDE SEQUENCE [LARGE SCALE GENOMIC DNA]</scope>
    <source>
        <strain evidence="3 4">CCS26</strain>
    </source>
</reference>
<dbReference type="SUPFAM" id="SSF55383">
    <property type="entry name" value="Copper amine oxidase, domain N"/>
    <property type="match status" value="1"/>
</dbReference>